<proteinExistence type="predicted"/>
<dbReference type="EMBL" id="LR796574">
    <property type="protein sequence ID" value="CAB4152845.1"/>
    <property type="molecule type" value="Genomic_DNA"/>
</dbReference>
<name>A0A6J5MZW5_9CAUD</name>
<evidence type="ECO:0000313" key="1">
    <source>
        <dbReference type="EMBL" id="CAB4152845.1"/>
    </source>
</evidence>
<accession>A0A6J5MZW5</accession>
<organism evidence="1">
    <name type="scientific">uncultured Caudovirales phage</name>
    <dbReference type="NCBI Taxonomy" id="2100421"/>
    <lineage>
        <taxon>Viruses</taxon>
        <taxon>Duplodnaviria</taxon>
        <taxon>Heunggongvirae</taxon>
        <taxon>Uroviricota</taxon>
        <taxon>Caudoviricetes</taxon>
        <taxon>Peduoviridae</taxon>
        <taxon>Maltschvirus</taxon>
        <taxon>Maltschvirus maltsch</taxon>
    </lineage>
</organism>
<sequence length="451" mass="47721">MSQFSTTRSNIGDMSIEAGVVIDLTAATTGIFNTARTNGGEAVPMEPLITGNFPSNRPQPRFAGGSSRNMLIETATNSNIPSGWFKQVRKYEWACEDPRFNILVNSDGSLVWSDATNAIMTAPPGSIPLDERISCTTLVTSGGPGNREYIVDLGSATGLVTLTFDAYTVPDIFTVEYNGTEVINTGYRGVSGDYDGVNVVVAGPGSGTASFTKSTASPSFCTVRVTAPFTGTGWELNLSCPGGASPPYTPSGTGRKTFTATSTAYGNSLNGGTSFTRSVMYEGKERSTEIQMTSDALGGVFELSQNTVTQWVETVDQIFRCDLIDEFGSEGIGSISDHSQVIAIRDNPPSIDGDPRYLDPTGFYESTAYGRDTYNNGVDFSVSINMVVTPPLALYTYLKAAVTSGSITGVTGPFSAPTLPANTSGVKIIPISYSNGLGNVTQFSEGAFLWK</sequence>
<protein>
    <submittedName>
        <fullName evidence="1">Uncharacterized protein</fullName>
    </submittedName>
</protein>
<reference evidence="1" key="1">
    <citation type="submission" date="2020-04" db="EMBL/GenBank/DDBJ databases">
        <authorList>
            <person name="Chiriac C."/>
            <person name="Salcher M."/>
            <person name="Ghai R."/>
            <person name="Kavagutti S V."/>
        </authorList>
    </citation>
    <scope>NUCLEOTIDE SEQUENCE</scope>
</reference>
<gene>
    <name evidence="1" type="ORF">UFOVP612_28</name>
</gene>